<organism evidence="4 5">
    <name type="scientific">Anaerocolumna sedimenticola</name>
    <dbReference type="NCBI Taxonomy" id="2696063"/>
    <lineage>
        <taxon>Bacteria</taxon>
        <taxon>Bacillati</taxon>
        <taxon>Bacillota</taxon>
        <taxon>Clostridia</taxon>
        <taxon>Lachnospirales</taxon>
        <taxon>Lachnospiraceae</taxon>
        <taxon>Anaerocolumna</taxon>
    </lineage>
</organism>
<dbReference type="AlphaFoldDB" id="A0A6P1TKP7"/>
<dbReference type="GO" id="GO:0016747">
    <property type="term" value="F:acyltransferase activity, transferring groups other than amino-acyl groups"/>
    <property type="evidence" value="ECO:0007669"/>
    <property type="project" value="InterPro"/>
</dbReference>
<feature type="domain" description="N-acetyltransferase" evidence="3">
    <location>
        <begin position="1"/>
        <end position="132"/>
    </location>
</feature>
<gene>
    <name evidence="4" type="ORF">Ana3638_08885</name>
</gene>
<dbReference type="Gene3D" id="3.40.630.30">
    <property type="match status" value="1"/>
</dbReference>
<reference evidence="4 5" key="1">
    <citation type="submission" date="2020-01" db="EMBL/GenBank/DDBJ databases">
        <title>Genome analysis of Anaerocolumna sp. CBA3638.</title>
        <authorList>
            <person name="Kim J."/>
            <person name="Roh S.W."/>
        </authorList>
    </citation>
    <scope>NUCLEOTIDE SEQUENCE [LARGE SCALE GENOMIC DNA]</scope>
    <source>
        <strain evidence="4 5">CBA3638</strain>
    </source>
</reference>
<dbReference type="RefSeq" id="WP_161837697.1">
    <property type="nucleotide sequence ID" value="NZ_CP048000.1"/>
</dbReference>
<dbReference type="CDD" id="cd04301">
    <property type="entry name" value="NAT_SF"/>
    <property type="match status" value="1"/>
</dbReference>
<keyword evidence="2" id="KW-0012">Acyltransferase</keyword>
<evidence type="ECO:0000313" key="4">
    <source>
        <dbReference type="EMBL" id="QHQ60867.1"/>
    </source>
</evidence>
<dbReference type="EMBL" id="CP048000">
    <property type="protein sequence ID" value="QHQ60867.1"/>
    <property type="molecule type" value="Genomic_DNA"/>
</dbReference>
<sequence>MRIKKYIKLSLEKWYEKGFWNDKTIPYTLFDGQKAAANILVIQYEFSMEGKTKKYIQLSTVMTDKEYRKQGLLRFLMEKVLKDWKGNCDGMYLYANDSVLDFYPKFGFRKENEFQRILPLTGKNFAMRKLDMSNQDDFNRLLGLCRQPNPFSRIDMSKNYELVMFHAMMDKKDHIYYLEEYNIIVLAKQQEKTLICYDIYGYTDVSLTEILSKVADFSCERAQLLFTPKNPETGVTSVYEEEDTTLFVLGERDTIFAEDKVILPLTYRA</sequence>
<keyword evidence="1 4" id="KW-0808">Transferase</keyword>
<proteinExistence type="predicted"/>
<dbReference type="InterPro" id="IPR016181">
    <property type="entry name" value="Acyl_CoA_acyltransferase"/>
</dbReference>
<evidence type="ECO:0000259" key="3">
    <source>
        <dbReference type="PROSITE" id="PS51186"/>
    </source>
</evidence>
<accession>A0A6P1TKP7</accession>
<dbReference type="Pfam" id="PF13527">
    <property type="entry name" value="Acetyltransf_9"/>
    <property type="match status" value="1"/>
</dbReference>
<evidence type="ECO:0000313" key="5">
    <source>
        <dbReference type="Proteomes" id="UP000464314"/>
    </source>
</evidence>
<dbReference type="Proteomes" id="UP000464314">
    <property type="component" value="Chromosome"/>
</dbReference>
<dbReference type="PANTHER" id="PTHR43420:SF31">
    <property type="entry name" value="ACETYLTRANSFERASE"/>
    <property type="match status" value="1"/>
</dbReference>
<dbReference type="InterPro" id="IPR050680">
    <property type="entry name" value="YpeA/RimI_acetyltransf"/>
</dbReference>
<dbReference type="InterPro" id="IPR000182">
    <property type="entry name" value="GNAT_dom"/>
</dbReference>
<name>A0A6P1TKP7_9FIRM</name>
<dbReference type="SUPFAM" id="SSF55729">
    <property type="entry name" value="Acyl-CoA N-acyltransferases (Nat)"/>
    <property type="match status" value="1"/>
</dbReference>
<evidence type="ECO:0000256" key="2">
    <source>
        <dbReference type="ARBA" id="ARBA00023315"/>
    </source>
</evidence>
<evidence type="ECO:0000256" key="1">
    <source>
        <dbReference type="ARBA" id="ARBA00022679"/>
    </source>
</evidence>
<dbReference type="PROSITE" id="PS51186">
    <property type="entry name" value="GNAT"/>
    <property type="match status" value="1"/>
</dbReference>
<protein>
    <submittedName>
        <fullName evidence="4">GNAT family N-acetyltransferase</fullName>
    </submittedName>
</protein>
<dbReference type="PANTHER" id="PTHR43420">
    <property type="entry name" value="ACETYLTRANSFERASE"/>
    <property type="match status" value="1"/>
</dbReference>
<keyword evidence="5" id="KW-1185">Reference proteome</keyword>
<dbReference type="KEGG" id="anr:Ana3638_08885"/>